<feature type="compositionally biased region" description="Basic and acidic residues" evidence="1">
    <location>
        <begin position="83"/>
        <end position="115"/>
    </location>
</feature>
<accession>A0AAV7SYZ2</accession>
<reference evidence="2" key="1">
    <citation type="journal article" date="2022" name="bioRxiv">
        <title>Sequencing and chromosome-scale assembly of the giantPleurodeles waltlgenome.</title>
        <authorList>
            <person name="Brown T."/>
            <person name="Elewa A."/>
            <person name="Iarovenko S."/>
            <person name="Subramanian E."/>
            <person name="Araus A.J."/>
            <person name="Petzold A."/>
            <person name="Susuki M."/>
            <person name="Suzuki K.-i.T."/>
            <person name="Hayashi T."/>
            <person name="Toyoda A."/>
            <person name="Oliveira C."/>
            <person name="Osipova E."/>
            <person name="Leigh N.D."/>
            <person name="Simon A."/>
            <person name="Yun M.H."/>
        </authorList>
    </citation>
    <scope>NUCLEOTIDE SEQUENCE</scope>
    <source>
        <strain evidence="2">20211129_DDA</strain>
        <tissue evidence="2">Liver</tissue>
    </source>
</reference>
<evidence type="ECO:0000313" key="2">
    <source>
        <dbReference type="EMBL" id="KAJ1169089.1"/>
    </source>
</evidence>
<keyword evidence="3" id="KW-1185">Reference proteome</keyword>
<protein>
    <submittedName>
        <fullName evidence="2">Uncharacterized protein</fullName>
    </submittedName>
</protein>
<evidence type="ECO:0000256" key="1">
    <source>
        <dbReference type="SAM" id="MobiDB-lite"/>
    </source>
</evidence>
<evidence type="ECO:0000313" key="3">
    <source>
        <dbReference type="Proteomes" id="UP001066276"/>
    </source>
</evidence>
<sequence>MMPIVLISEFYVNKNIIYLATCNEDAVSAAQPAERVAMINLNADSHSSSPTVSEHFLVSEEGLTGRGQNTQATEGEVWQGGTERGESDTGGRHDETRTEDDSTLTESKKNEKGPEKQQGLHRSSQGNTETTESDQGEEKEEENNGLQGEKPLSDVGATKKDTVKRPHHVPGGTELHQVQ</sequence>
<name>A0AAV7SYZ2_PLEWA</name>
<dbReference type="Proteomes" id="UP001066276">
    <property type="component" value="Chromosome 4_1"/>
</dbReference>
<gene>
    <name evidence="2" type="ORF">NDU88_000995</name>
</gene>
<organism evidence="2 3">
    <name type="scientific">Pleurodeles waltl</name>
    <name type="common">Iberian ribbed newt</name>
    <dbReference type="NCBI Taxonomy" id="8319"/>
    <lineage>
        <taxon>Eukaryota</taxon>
        <taxon>Metazoa</taxon>
        <taxon>Chordata</taxon>
        <taxon>Craniata</taxon>
        <taxon>Vertebrata</taxon>
        <taxon>Euteleostomi</taxon>
        <taxon>Amphibia</taxon>
        <taxon>Batrachia</taxon>
        <taxon>Caudata</taxon>
        <taxon>Salamandroidea</taxon>
        <taxon>Salamandridae</taxon>
        <taxon>Pleurodelinae</taxon>
        <taxon>Pleurodeles</taxon>
    </lineage>
</organism>
<dbReference type="EMBL" id="JANPWB010000007">
    <property type="protein sequence ID" value="KAJ1169089.1"/>
    <property type="molecule type" value="Genomic_DNA"/>
</dbReference>
<feature type="region of interest" description="Disordered" evidence="1">
    <location>
        <begin position="61"/>
        <end position="179"/>
    </location>
</feature>
<proteinExistence type="predicted"/>
<feature type="compositionally biased region" description="Acidic residues" evidence="1">
    <location>
        <begin position="131"/>
        <end position="143"/>
    </location>
</feature>
<dbReference type="AlphaFoldDB" id="A0AAV7SYZ2"/>
<comment type="caution">
    <text evidence="2">The sequence shown here is derived from an EMBL/GenBank/DDBJ whole genome shotgun (WGS) entry which is preliminary data.</text>
</comment>
<feature type="compositionally biased region" description="Polar residues" evidence="1">
    <location>
        <begin position="120"/>
        <end position="130"/>
    </location>
</feature>